<dbReference type="Pfam" id="PF11523">
    <property type="entry name" value="DUF3223"/>
    <property type="match status" value="1"/>
</dbReference>
<dbReference type="PANTHER" id="PTHR33415">
    <property type="entry name" value="PROTEIN EMBRYO DEFECTIVE 514"/>
    <property type="match status" value="1"/>
</dbReference>
<dbReference type="GO" id="GO:0009658">
    <property type="term" value="P:chloroplast organization"/>
    <property type="evidence" value="ECO:0007669"/>
    <property type="project" value="TreeGrafter"/>
</dbReference>
<gene>
    <name evidence="1" type="ORF">PGLA1383_LOCUS39120</name>
</gene>
<feature type="non-terminal residue" evidence="1">
    <location>
        <position position="1"/>
    </location>
</feature>
<evidence type="ECO:0000313" key="2">
    <source>
        <dbReference type="Proteomes" id="UP000654075"/>
    </source>
</evidence>
<dbReference type="PANTHER" id="PTHR33415:SF21">
    <property type="entry name" value="OS04G0572600 PROTEIN"/>
    <property type="match status" value="1"/>
</dbReference>
<dbReference type="Proteomes" id="UP000654075">
    <property type="component" value="Unassembled WGS sequence"/>
</dbReference>
<reference evidence="1" key="1">
    <citation type="submission" date="2021-02" db="EMBL/GenBank/DDBJ databases">
        <authorList>
            <person name="Dougan E. K."/>
            <person name="Rhodes N."/>
            <person name="Thang M."/>
            <person name="Chan C."/>
        </authorList>
    </citation>
    <scope>NUCLEOTIDE SEQUENCE</scope>
</reference>
<organism evidence="1 2">
    <name type="scientific">Polarella glacialis</name>
    <name type="common">Dinoflagellate</name>
    <dbReference type="NCBI Taxonomy" id="89957"/>
    <lineage>
        <taxon>Eukaryota</taxon>
        <taxon>Sar</taxon>
        <taxon>Alveolata</taxon>
        <taxon>Dinophyceae</taxon>
        <taxon>Suessiales</taxon>
        <taxon>Suessiaceae</taxon>
        <taxon>Polarella</taxon>
    </lineage>
</organism>
<dbReference type="OMA" id="RRCWVYL"/>
<dbReference type="AlphaFoldDB" id="A0A813G5N2"/>
<proteinExistence type="predicted"/>
<sequence length="118" mass="12856">IGTSHFNNVAMLRGRVKEILNSRSDGEVLKPDGSDFKLIKCLLEFHPSGKEKFEGLVGIKVAKSSQGDSRCFYMMKEGGVEEDFSAKKCLDAVELNPPYVQVEEKKPHVPSAAAATAA</sequence>
<keyword evidence="2" id="KW-1185">Reference proteome</keyword>
<dbReference type="OrthoDB" id="409625at2759"/>
<dbReference type="InterPro" id="IPR044673">
    <property type="entry name" value="DCL-like"/>
</dbReference>
<comment type="caution">
    <text evidence="1">The sequence shown here is derived from an EMBL/GenBank/DDBJ whole genome shotgun (WGS) entry which is preliminary data.</text>
</comment>
<dbReference type="Gene3D" id="3.10.450.40">
    <property type="match status" value="1"/>
</dbReference>
<evidence type="ECO:0000313" key="1">
    <source>
        <dbReference type="EMBL" id="CAE8621600.1"/>
    </source>
</evidence>
<feature type="non-terminal residue" evidence="1">
    <location>
        <position position="118"/>
    </location>
</feature>
<dbReference type="GO" id="GO:0009507">
    <property type="term" value="C:chloroplast"/>
    <property type="evidence" value="ECO:0007669"/>
    <property type="project" value="TreeGrafter"/>
</dbReference>
<dbReference type="EMBL" id="CAJNNV010027778">
    <property type="protein sequence ID" value="CAE8621600.1"/>
    <property type="molecule type" value="Genomic_DNA"/>
</dbReference>
<dbReference type="GO" id="GO:1901259">
    <property type="term" value="P:chloroplast rRNA processing"/>
    <property type="evidence" value="ECO:0007669"/>
    <property type="project" value="TreeGrafter"/>
</dbReference>
<accession>A0A813G5N2</accession>
<protein>
    <submittedName>
        <fullName evidence="1">Uncharacterized protein</fullName>
    </submittedName>
</protein>
<name>A0A813G5N2_POLGL</name>